<dbReference type="Proteomes" id="UP000658278">
    <property type="component" value="Unassembled WGS sequence"/>
</dbReference>
<comment type="caution">
    <text evidence="5">The sequence shown here is derived from an EMBL/GenBank/DDBJ whole genome shotgun (WGS) entry which is preliminary data.</text>
</comment>
<dbReference type="InterPro" id="IPR049166">
    <property type="entry name" value="GH39_cat"/>
</dbReference>
<evidence type="ECO:0000256" key="3">
    <source>
        <dbReference type="ARBA" id="ARBA00023295"/>
    </source>
</evidence>
<evidence type="ECO:0000313" key="5">
    <source>
        <dbReference type="EMBL" id="MBK1825472.1"/>
    </source>
</evidence>
<feature type="domain" description="Glycosyl hydrolases family 39 N-terminal catalytic" evidence="4">
    <location>
        <begin position="140"/>
        <end position="251"/>
    </location>
</feature>
<keyword evidence="6" id="KW-1185">Reference proteome</keyword>
<proteinExistence type="inferred from homology"/>
<keyword evidence="2 5" id="KW-0378">Hydrolase</keyword>
<dbReference type="InterPro" id="IPR017853">
    <property type="entry name" value="GH"/>
</dbReference>
<dbReference type="RefSeq" id="WP_200275111.1">
    <property type="nucleotide sequence ID" value="NZ_JAENII010000001.1"/>
</dbReference>
<dbReference type="GO" id="GO:0016798">
    <property type="term" value="F:hydrolase activity, acting on glycosyl bonds"/>
    <property type="evidence" value="ECO:0007669"/>
    <property type="project" value="UniProtKB-KW"/>
</dbReference>
<sequence length="470" mass="53991">MRFALFLSVFLTPTISLFSQVRLECDFSAPENRGNAMHYHWGISNRISPTRGFKIPVSDPPFINIVRPLGGKSKDGKMLIHEDTCKWDGANYVYDWSPLKQQLDSVIRRAAVYQVMIDNPPWAFQRGLSIREDERVETYGNAWPPGDPKAWSDYIKAMMTELVDTYGPTKVGRWRFCIGREIGTKGHWRGSMAEFFEHYRNTEQAIRSVLPEARVGTHFLWASSKNSFGPDFVKWCHRHRVRYDFVGVSYYPFFNRKDRVDLDHVYRVDFAPIKDIPEWNDQAALEIHEFSLIASMSKKGNSFENAPKPHQESFTVMLGAMMYAHDMTDVYRWGSGADKVAEKAFLSMRGDTYYKHSKSGKPKKPGNMVDAVFSHAVESNQYNLLVANYNANPKADQSETIDISMTVPFAPGSNITYRQATGQGERVTWTDWRSTRTRDSSESSTSILHLQLPLAPFTFKKIELRPKDTR</sequence>
<evidence type="ECO:0000256" key="2">
    <source>
        <dbReference type="ARBA" id="ARBA00022801"/>
    </source>
</evidence>
<keyword evidence="3" id="KW-0326">Glycosidase</keyword>
<evidence type="ECO:0000313" key="6">
    <source>
        <dbReference type="Proteomes" id="UP000658278"/>
    </source>
</evidence>
<dbReference type="Gene3D" id="3.20.20.80">
    <property type="entry name" value="Glycosidases"/>
    <property type="match status" value="1"/>
</dbReference>
<gene>
    <name evidence="5" type="ORF">JIN81_00450</name>
</gene>
<name>A0A934R758_9BACT</name>
<protein>
    <submittedName>
        <fullName evidence="5">Glycosyl hydrolase 53 family protein</fullName>
    </submittedName>
</protein>
<accession>A0A934R758</accession>
<organism evidence="5 6">
    <name type="scientific">Haloferula rosea</name>
    <dbReference type="NCBI Taxonomy" id="490093"/>
    <lineage>
        <taxon>Bacteria</taxon>
        <taxon>Pseudomonadati</taxon>
        <taxon>Verrucomicrobiota</taxon>
        <taxon>Verrucomicrobiia</taxon>
        <taxon>Verrucomicrobiales</taxon>
        <taxon>Verrucomicrobiaceae</taxon>
        <taxon>Haloferula</taxon>
    </lineage>
</organism>
<reference evidence="5" key="1">
    <citation type="submission" date="2021-01" db="EMBL/GenBank/DDBJ databases">
        <title>Modified the classification status of verrucomicrobia.</title>
        <authorList>
            <person name="Feng X."/>
        </authorList>
    </citation>
    <scope>NUCLEOTIDE SEQUENCE</scope>
    <source>
        <strain evidence="5">KCTC 22201</strain>
    </source>
</reference>
<dbReference type="Pfam" id="PF01229">
    <property type="entry name" value="Glyco_hydro_39"/>
    <property type="match status" value="1"/>
</dbReference>
<comment type="similarity">
    <text evidence="1">Belongs to the glycosyl hydrolase 39 family.</text>
</comment>
<dbReference type="EMBL" id="JAENII010000001">
    <property type="protein sequence ID" value="MBK1825472.1"/>
    <property type="molecule type" value="Genomic_DNA"/>
</dbReference>
<evidence type="ECO:0000256" key="1">
    <source>
        <dbReference type="ARBA" id="ARBA00008875"/>
    </source>
</evidence>
<dbReference type="AlphaFoldDB" id="A0A934R758"/>
<dbReference type="SUPFAM" id="SSF51445">
    <property type="entry name" value="(Trans)glycosidases"/>
    <property type="match status" value="1"/>
</dbReference>
<evidence type="ECO:0000259" key="4">
    <source>
        <dbReference type="Pfam" id="PF01229"/>
    </source>
</evidence>